<gene>
    <name evidence="1" type="ORF">GT347_27245</name>
</gene>
<dbReference type="EMBL" id="CP047651">
    <property type="protein sequence ID" value="QHJ01755.1"/>
    <property type="molecule type" value="Genomic_DNA"/>
</dbReference>
<evidence type="ECO:0000313" key="2">
    <source>
        <dbReference type="Proteomes" id="UP000464787"/>
    </source>
</evidence>
<protein>
    <submittedName>
        <fullName evidence="1">Uncharacterized protein</fullName>
    </submittedName>
</protein>
<sequence length="118" mass="13271">MDGDFLRLIYRGVLLKPHGRLVEMTPTELPNEELDELSQEWLNALCEQALHDDKLRSAVEMVSSLHTSMLEGQPVPSTHQPMLRQMLAAAAILKVQEIGWAVEIQQKSKQQGDDSIPV</sequence>
<proteinExistence type="predicted"/>
<keyword evidence="2" id="KW-1185">Reference proteome</keyword>
<dbReference type="KEGG" id="xyk:GT347_27245"/>
<name>A0A857JCN9_9BURK</name>
<reference evidence="1 2" key="1">
    <citation type="submission" date="2020-01" db="EMBL/GenBank/DDBJ databases">
        <title>Genome sequencing of strain KACC 21265.</title>
        <authorList>
            <person name="Heo J."/>
            <person name="Kim S.-J."/>
            <person name="Kim J.-S."/>
            <person name="Hong S.-B."/>
            <person name="Kwon S.-W."/>
        </authorList>
    </citation>
    <scope>NUCLEOTIDE SEQUENCE [LARGE SCALE GENOMIC DNA]</scope>
    <source>
        <strain evidence="1 2">KACC 21265</strain>
        <plasmid evidence="1 2">unnamed1</plasmid>
    </source>
</reference>
<keyword evidence="1" id="KW-0614">Plasmid</keyword>
<dbReference type="Proteomes" id="UP000464787">
    <property type="component" value="Plasmid unnamed1"/>
</dbReference>
<evidence type="ECO:0000313" key="1">
    <source>
        <dbReference type="EMBL" id="QHJ01755.1"/>
    </source>
</evidence>
<dbReference type="AlphaFoldDB" id="A0A857JCN9"/>
<geneLocation type="plasmid" evidence="1 2">
    <name>unnamed1</name>
</geneLocation>
<organism evidence="1 2">
    <name type="scientific">Xylophilus rhododendri</name>
    <dbReference type="NCBI Taxonomy" id="2697032"/>
    <lineage>
        <taxon>Bacteria</taxon>
        <taxon>Pseudomonadati</taxon>
        <taxon>Pseudomonadota</taxon>
        <taxon>Betaproteobacteria</taxon>
        <taxon>Burkholderiales</taxon>
        <taxon>Xylophilus</taxon>
    </lineage>
</organism>
<accession>A0A857JCN9</accession>